<protein>
    <submittedName>
        <fullName evidence="1">Uncharacterized protein</fullName>
    </submittedName>
</protein>
<reference evidence="1 2" key="1">
    <citation type="journal article" date="2012" name="Stand. Genomic Sci.">
        <title>Complete genome sequencing and analysis of Saprospira grandis str. Lewin, a predatory marine bacterium.</title>
        <authorList>
            <person name="Saw J.H."/>
            <person name="Yuryev A."/>
            <person name="Kanbe M."/>
            <person name="Hou S."/>
            <person name="Young A.G."/>
            <person name="Aizawa S."/>
            <person name="Alam M."/>
        </authorList>
    </citation>
    <scope>NUCLEOTIDE SEQUENCE [LARGE SCALE GENOMIC DNA]</scope>
    <source>
        <strain evidence="1 2">Lewin</strain>
    </source>
</reference>
<sequence length="89" mass="9070">MGPPAFGGRLLPSVVELRPKGLVVAPQLAAVLGPPQQSCGATFRSSLFARPCASKLAGSGPSGHCCTSLGQYKGPLAKKLAKARQKIKG</sequence>
<accession>H6L0Z3</accession>
<dbReference type="eggNOG" id="COG1136">
    <property type="taxonomic scope" value="Bacteria"/>
</dbReference>
<dbReference type="Proteomes" id="UP000007519">
    <property type="component" value="Chromosome"/>
</dbReference>
<evidence type="ECO:0000313" key="1">
    <source>
        <dbReference type="EMBL" id="AFC25949.1"/>
    </source>
</evidence>
<proteinExistence type="predicted"/>
<dbReference type="STRING" id="984262.SGRA_3221"/>
<gene>
    <name evidence="1" type="ordered locus">SGRA_3221</name>
</gene>
<dbReference type="HOGENOM" id="CLU_2452886_0_0_10"/>
<dbReference type="EMBL" id="CP002831">
    <property type="protein sequence ID" value="AFC25949.1"/>
    <property type="molecule type" value="Genomic_DNA"/>
</dbReference>
<evidence type="ECO:0000313" key="2">
    <source>
        <dbReference type="Proteomes" id="UP000007519"/>
    </source>
</evidence>
<organism evidence="1 2">
    <name type="scientific">Saprospira grandis (strain Lewin)</name>
    <dbReference type="NCBI Taxonomy" id="984262"/>
    <lineage>
        <taxon>Bacteria</taxon>
        <taxon>Pseudomonadati</taxon>
        <taxon>Bacteroidota</taxon>
        <taxon>Saprospiria</taxon>
        <taxon>Saprospirales</taxon>
        <taxon>Saprospiraceae</taxon>
        <taxon>Saprospira</taxon>
    </lineage>
</organism>
<dbReference type="KEGG" id="sgn:SGRA_3221"/>
<name>H6L0Z3_SAPGL</name>
<keyword evidence="2" id="KW-1185">Reference proteome</keyword>
<dbReference type="AlphaFoldDB" id="H6L0Z3"/>